<dbReference type="CDD" id="cd21134">
    <property type="entry name" value="YTH"/>
    <property type="match status" value="1"/>
</dbReference>
<proteinExistence type="inferred from homology"/>
<dbReference type="EMBL" id="CAMGYJ010000006">
    <property type="protein sequence ID" value="CAI0432754.1"/>
    <property type="molecule type" value="Genomic_DNA"/>
</dbReference>
<keyword evidence="8" id="KW-1185">Reference proteome</keyword>
<dbReference type="PROSITE" id="PS50882">
    <property type="entry name" value="YTH"/>
    <property type="match status" value="1"/>
</dbReference>
<reference evidence="7" key="1">
    <citation type="submission" date="2022-08" db="EMBL/GenBank/DDBJ databases">
        <authorList>
            <person name="Gutierrez-Valencia J."/>
        </authorList>
    </citation>
    <scope>NUCLEOTIDE SEQUENCE</scope>
</reference>
<comment type="caution">
    <text evidence="7">The sequence shown here is derived from an EMBL/GenBank/DDBJ whole genome shotgun (WGS) entry which is preliminary data.</text>
</comment>
<dbReference type="GO" id="GO:1990247">
    <property type="term" value="F:N6-methyladenosine-containing RNA reader activity"/>
    <property type="evidence" value="ECO:0007669"/>
    <property type="project" value="UniProtKB-UniRule"/>
</dbReference>
<keyword evidence="3 4" id="KW-0694">RNA-binding</keyword>
<evidence type="ECO:0000256" key="2">
    <source>
        <dbReference type="ARBA" id="ARBA00022490"/>
    </source>
</evidence>
<evidence type="ECO:0000313" key="8">
    <source>
        <dbReference type="Proteomes" id="UP001154282"/>
    </source>
</evidence>
<dbReference type="Gene3D" id="3.10.590.10">
    <property type="entry name" value="ph1033 like domains"/>
    <property type="match status" value="1"/>
</dbReference>
<name>A0AAV0LG18_9ROSI</name>
<accession>A0AAV0LG18</accession>
<sequence length="674" mass="73756">MAVVASADRILPEFPELGQVCGFVFIGVSLYSYSTETAGLLEKLSLDSQAKTADVPDPAKKLSTSQYGPNDLANNQAMPFTRSTTPLVDPNSFYYPNGYPLSAYYYGGYDWNDYSRHVNPDGIEISHAGLGDGDTAFYPQGYPYGTFSSSNASAGPTHDSQLYGTQQYQYPSPFYQLPCSNGTLGQVSPSPGEVSTASVTDKVPLPVAGTNSGNMGSLNKNNGLKSTFRPSNQNSYSYSNGSFKRGNSGTTYPTSSYQDPRFSIEAFQQTFPWVDPYMFAGSQSGHISGGGFSSSMNSHSTRPVPGLGQGSSYMMYPNNRMYDSYGNRGTGYSFGYNDWSNGRGWMAADRYKSKGRAYGNQNMDGSGELNKGPRANSSRSQKDFGVHSAPEGQTNSTTGNNKEENPSGILDKEQYNREDFPEEYTDGKFFVIKSYSEDDVHKSIKYGVWTSTLNGNKKLDAAYREASAKAGHCPVFLLFSVNTSGQFVGLAEMVGPVDFERTVEYWQQDKWVGCFPVKWHIIKDVPNSTLRHITLENNEDKPVTNSRDTQEVVLEKGIEVLKIFKSCTSKTSILNDFGFYATRERIMQEKRAKQKLQKQVLEVAMNGKDGLQKPASGTLAKGPIKVGEIELKTNGETGVPEQNEATVEMPPNDGETVGESYENKVAANGVASAC</sequence>
<dbReference type="PANTHER" id="PTHR12357:SF82">
    <property type="entry name" value="YTH DOMAIN-CONTAINING FAMILY PROTEIN"/>
    <property type="match status" value="1"/>
</dbReference>
<feature type="compositionally biased region" description="Polar residues" evidence="5">
    <location>
        <begin position="209"/>
        <end position="230"/>
    </location>
</feature>
<feature type="region of interest" description="Disordered" evidence="5">
    <location>
        <begin position="357"/>
        <end position="416"/>
    </location>
</feature>
<feature type="region of interest" description="Disordered" evidence="5">
    <location>
        <begin position="203"/>
        <end position="254"/>
    </location>
</feature>
<keyword evidence="2" id="KW-0963">Cytoplasm</keyword>
<dbReference type="Proteomes" id="UP001154282">
    <property type="component" value="Unassembled WGS sequence"/>
</dbReference>
<comment type="similarity">
    <text evidence="4">Belongs to the YTHDF family.</text>
</comment>
<feature type="compositionally biased region" description="Low complexity" evidence="5">
    <location>
        <begin position="231"/>
        <end position="242"/>
    </location>
</feature>
<feature type="compositionally biased region" description="Polar residues" evidence="5">
    <location>
        <begin position="391"/>
        <end position="400"/>
    </location>
</feature>
<protein>
    <recommendedName>
        <fullName evidence="4">YTH domain-containing family protein</fullName>
    </recommendedName>
</protein>
<feature type="domain" description="YTH" evidence="6">
    <location>
        <begin position="427"/>
        <end position="564"/>
    </location>
</feature>
<dbReference type="GO" id="GO:0005737">
    <property type="term" value="C:cytoplasm"/>
    <property type="evidence" value="ECO:0007669"/>
    <property type="project" value="UniProtKB-SubCell"/>
</dbReference>
<dbReference type="GO" id="GO:0003729">
    <property type="term" value="F:mRNA binding"/>
    <property type="evidence" value="ECO:0007669"/>
    <property type="project" value="UniProtKB-UniRule"/>
</dbReference>
<dbReference type="Pfam" id="PF04146">
    <property type="entry name" value="YTH"/>
    <property type="match status" value="1"/>
</dbReference>
<evidence type="ECO:0000256" key="5">
    <source>
        <dbReference type="SAM" id="MobiDB-lite"/>
    </source>
</evidence>
<dbReference type="PANTHER" id="PTHR12357">
    <property type="entry name" value="YTH YT521-B HOMOLOGY DOMAIN-CONTAINING"/>
    <property type="match status" value="1"/>
</dbReference>
<feature type="compositionally biased region" description="Polar residues" evidence="5">
    <location>
        <begin position="245"/>
        <end position="254"/>
    </location>
</feature>
<feature type="compositionally biased region" description="Basic and acidic residues" evidence="5">
    <location>
        <begin position="401"/>
        <end position="416"/>
    </location>
</feature>
<gene>
    <name evidence="7" type="ORF">LITE_LOCUS23591</name>
</gene>
<comment type="function">
    <text evidence="4">Specifically recognizes and binds N6-methyladenosine (m6A)-containing RNAs, and regulates mRNA stability. M6A is a modification present at internal sites of mRNAs and some non-coding RNAs and plays a role in mRNA stability and processing.</text>
</comment>
<feature type="region of interest" description="Disordered" evidence="5">
    <location>
        <begin position="635"/>
        <end position="659"/>
    </location>
</feature>
<comment type="subcellular location">
    <subcellularLocation>
        <location evidence="1">Cytoplasm</location>
    </subcellularLocation>
</comment>
<dbReference type="FunFam" id="3.10.590.10:FF:000001">
    <property type="entry name" value="YTH domain family 1, isoform CRA_a"/>
    <property type="match status" value="1"/>
</dbReference>
<evidence type="ECO:0000256" key="4">
    <source>
        <dbReference type="RuleBase" id="RU369095"/>
    </source>
</evidence>
<evidence type="ECO:0000256" key="3">
    <source>
        <dbReference type="ARBA" id="ARBA00022884"/>
    </source>
</evidence>
<dbReference type="InterPro" id="IPR045168">
    <property type="entry name" value="YTH_prot"/>
</dbReference>
<dbReference type="InterPro" id="IPR007275">
    <property type="entry name" value="YTH_domain"/>
</dbReference>
<organism evidence="7 8">
    <name type="scientific">Linum tenue</name>
    <dbReference type="NCBI Taxonomy" id="586396"/>
    <lineage>
        <taxon>Eukaryota</taxon>
        <taxon>Viridiplantae</taxon>
        <taxon>Streptophyta</taxon>
        <taxon>Embryophyta</taxon>
        <taxon>Tracheophyta</taxon>
        <taxon>Spermatophyta</taxon>
        <taxon>Magnoliopsida</taxon>
        <taxon>eudicotyledons</taxon>
        <taxon>Gunneridae</taxon>
        <taxon>Pentapetalae</taxon>
        <taxon>rosids</taxon>
        <taxon>fabids</taxon>
        <taxon>Malpighiales</taxon>
        <taxon>Linaceae</taxon>
        <taxon>Linum</taxon>
    </lineage>
</organism>
<evidence type="ECO:0000256" key="1">
    <source>
        <dbReference type="ARBA" id="ARBA00004496"/>
    </source>
</evidence>
<evidence type="ECO:0000313" key="7">
    <source>
        <dbReference type="EMBL" id="CAI0432754.1"/>
    </source>
</evidence>
<dbReference type="AlphaFoldDB" id="A0AAV0LG18"/>
<evidence type="ECO:0000259" key="6">
    <source>
        <dbReference type="PROSITE" id="PS50882"/>
    </source>
</evidence>
<dbReference type="GO" id="GO:0061157">
    <property type="term" value="P:mRNA destabilization"/>
    <property type="evidence" value="ECO:0007669"/>
    <property type="project" value="TreeGrafter"/>
</dbReference>